<dbReference type="Proteomes" id="UP000267536">
    <property type="component" value="Unassembled WGS sequence"/>
</dbReference>
<gene>
    <name evidence="3" type="ORF">EF294_14930</name>
</gene>
<sequence length="205" mass="22859">MARERRSTPSRYARVRFLEAGLTVLAEDGFGALKLAAVCARADATTGSFYHAFDNWAEFTSALIAYWREEKSQRPIAQARKVTDPAERLTALMDVGLTLPHDSERAIRVWAAQDPEVRKHQEEVDLERRDFIAETYREALGDDFAAEEYATISMYLLVGYESGTLRSYEALDLGFRMFLQSAIGPIGKPGKLGDVVASPPTAPDH</sequence>
<dbReference type="SUPFAM" id="SSF46689">
    <property type="entry name" value="Homeodomain-like"/>
    <property type="match status" value="1"/>
</dbReference>
<organism evidence="3 4">
    <name type="scientific">Gordonia oryzae</name>
    <dbReference type="NCBI Taxonomy" id="2487349"/>
    <lineage>
        <taxon>Bacteria</taxon>
        <taxon>Bacillati</taxon>
        <taxon>Actinomycetota</taxon>
        <taxon>Actinomycetes</taxon>
        <taxon>Mycobacteriales</taxon>
        <taxon>Gordoniaceae</taxon>
        <taxon>Gordonia</taxon>
    </lineage>
</organism>
<proteinExistence type="predicted"/>
<dbReference type="InterPro" id="IPR001647">
    <property type="entry name" value="HTH_TetR"/>
</dbReference>
<keyword evidence="1" id="KW-0238">DNA-binding</keyword>
<evidence type="ECO:0000313" key="4">
    <source>
        <dbReference type="Proteomes" id="UP000267536"/>
    </source>
</evidence>
<dbReference type="GO" id="GO:0003677">
    <property type="term" value="F:DNA binding"/>
    <property type="evidence" value="ECO:0007669"/>
    <property type="project" value="UniProtKB-KW"/>
</dbReference>
<dbReference type="AlphaFoldDB" id="A0A3N4G6S4"/>
<dbReference type="Gene3D" id="1.10.357.10">
    <property type="entry name" value="Tetracycline Repressor, domain 2"/>
    <property type="match status" value="1"/>
</dbReference>
<keyword evidence="4" id="KW-1185">Reference proteome</keyword>
<reference evidence="3 4" key="1">
    <citation type="submission" date="2018-11" db="EMBL/GenBank/DDBJ databases">
        <title>Draft genome sequence of Gordonia sp. RS15-1S isolated from rice stems.</title>
        <authorList>
            <person name="Muangham S."/>
        </authorList>
    </citation>
    <scope>NUCLEOTIDE SEQUENCE [LARGE SCALE GENOMIC DNA]</scope>
    <source>
        <strain evidence="3 4">RS15-1S</strain>
    </source>
</reference>
<dbReference type="RefSeq" id="WP_123931430.1">
    <property type="nucleotide sequence ID" value="NZ_JBPSDP010000011.1"/>
</dbReference>
<evidence type="ECO:0000259" key="2">
    <source>
        <dbReference type="Pfam" id="PF00440"/>
    </source>
</evidence>
<dbReference type="EMBL" id="RKMH01000011">
    <property type="protein sequence ID" value="RPA58482.1"/>
    <property type="molecule type" value="Genomic_DNA"/>
</dbReference>
<accession>A0A3N4G6S4</accession>
<feature type="domain" description="HTH tetR-type" evidence="2">
    <location>
        <begin position="18"/>
        <end position="55"/>
    </location>
</feature>
<evidence type="ECO:0000313" key="3">
    <source>
        <dbReference type="EMBL" id="RPA58482.1"/>
    </source>
</evidence>
<dbReference type="Pfam" id="PF00440">
    <property type="entry name" value="TetR_N"/>
    <property type="match status" value="1"/>
</dbReference>
<name>A0A3N4G6S4_9ACTN</name>
<dbReference type="InterPro" id="IPR009057">
    <property type="entry name" value="Homeodomain-like_sf"/>
</dbReference>
<protein>
    <submittedName>
        <fullName evidence="3">TetR/AcrR family transcriptional regulator</fullName>
    </submittedName>
</protein>
<evidence type="ECO:0000256" key="1">
    <source>
        <dbReference type="ARBA" id="ARBA00023125"/>
    </source>
</evidence>
<dbReference type="OrthoDB" id="3218408at2"/>
<comment type="caution">
    <text evidence="3">The sequence shown here is derived from an EMBL/GenBank/DDBJ whole genome shotgun (WGS) entry which is preliminary data.</text>
</comment>